<dbReference type="GO" id="GO:0005085">
    <property type="term" value="F:guanyl-nucleotide exchange factor activity"/>
    <property type="evidence" value="ECO:0007669"/>
    <property type="project" value="TreeGrafter"/>
</dbReference>
<dbReference type="InterPro" id="IPR009091">
    <property type="entry name" value="RCC1/BLIP-II"/>
</dbReference>
<gene>
    <name evidence="3" type="primary">LOC113792768</name>
</gene>
<dbReference type="InterPro" id="IPR051553">
    <property type="entry name" value="Ran_GTPase-activating"/>
</dbReference>
<dbReference type="GO" id="GO:0005737">
    <property type="term" value="C:cytoplasm"/>
    <property type="evidence" value="ECO:0007669"/>
    <property type="project" value="TreeGrafter"/>
</dbReference>
<sequence>QVTNFIELIAFLHKDYKSSGFIFHLGMEKQTYAYGQPVCEWLSLKHRQNYPQKIEILSGKSIRKVAYGFEMVVILTENGQIYIAGNSSQWPRSVDDVEMRLLSKTKHFKDIACGRAHALCLEDNGNLFTIGDNWYQNGKEIADYENLIDTELTDVHTIACGWMHSLAIKFYNSLYGWGMNTSNQIANKYVFINHPFLMMAEGQYSDGYENVSAGLGLTLAITSKKEIRQFGNSSIDFLKSKFKIIEMLTLASAKLTCFLYENYHGRTEFYIFDPQSLLSPLTIVATNFQEIFEKFLTKPITFGWSMNTDGFYSNFYHYSMSESITATFNCPDSDVNDLRFELPNDNDDDTKKGSRYIYVQRSYLRMVSEYFNRMLSNEWNDQKRTVITSFVMNFGMSGSKKLLNVTFELVIRYWNFVFMWCSVTLEIWIVIESSYFR</sequence>
<feature type="transmembrane region" description="Helical" evidence="1">
    <location>
        <begin position="413"/>
        <end position="431"/>
    </location>
</feature>
<accession>A0A6P6Y2E2</accession>
<evidence type="ECO:0000313" key="3">
    <source>
        <dbReference type="RefSeq" id="XP_027198499.1"/>
    </source>
</evidence>
<evidence type="ECO:0000313" key="2">
    <source>
        <dbReference type="Proteomes" id="UP000515146"/>
    </source>
</evidence>
<protein>
    <submittedName>
        <fullName evidence="3">Uncharacterized protein LOC113792768</fullName>
    </submittedName>
</protein>
<dbReference type="RefSeq" id="XP_027198499.1">
    <property type="nucleotide sequence ID" value="XM_027342698.1"/>
</dbReference>
<dbReference type="InParanoid" id="A0A6P6Y2E2"/>
<dbReference type="PANTHER" id="PTHR45982:SF1">
    <property type="entry name" value="REGULATOR OF CHROMOSOME CONDENSATION"/>
    <property type="match status" value="1"/>
</dbReference>
<proteinExistence type="predicted"/>
<dbReference type="InterPro" id="IPR000408">
    <property type="entry name" value="Reg_chr_condens"/>
</dbReference>
<dbReference type="KEGG" id="dpte:113792768"/>
<keyword evidence="1" id="KW-0812">Transmembrane</keyword>
<name>A0A6P6Y2E2_DERPT</name>
<reference evidence="3" key="1">
    <citation type="submission" date="2025-08" db="UniProtKB">
        <authorList>
            <consortium name="RefSeq"/>
        </authorList>
    </citation>
    <scope>IDENTIFICATION</scope>
    <source>
        <strain evidence="3">Airmid</strain>
    </source>
</reference>
<dbReference type="Proteomes" id="UP000515146">
    <property type="component" value="Unplaced"/>
</dbReference>
<dbReference type="OrthoDB" id="61110at2759"/>
<keyword evidence="1" id="KW-0472">Membrane</keyword>
<keyword evidence="2" id="KW-1185">Reference proteome</keyword>
<dbReference type="PANTHER" id="PTHR45982">
    <property type="entry name" value="REGULATOR OF CHROMOSOME CONDENSATION"/>
    <property type="match status" value="1"/>
</dbReference>
<evidence type="ECO:0000256" key="1">
    <source>
        <dbReference type="SAM" id="Phobius"/>
    </source>
</evidence>
<dbReference type="AlphaFoldDB" id="A0A6P6Y2E2"/>
<dbReference type="PROSITE" id="PS00626">
    <property type="entry name" value="RCC1_2"/>
    <property type="match status" value="1"/>
</dbReference>
<dbReference type="SUPFAM" id="SSF50985">
    <property type="entry name" value="RCC1/BLIP-II"/>
    <property type="match status" value="1"/>
</dbReference>
<keyword evidence="1" id="KW-1133">Transmembrane helix</keyword>
<feature type="non-terminal residue" evidence="3">
    <location>
        <position position="1"/>
    </location>
</feature>
<organism evidence="2 3">
    <name type="scientific">Dermatophagoides pteronyssinus</name>
    <name type="common">European house dust mite</name>
    <dbReference type="NCBI Taxonomy" id="6956"/>
    <lineage>
        <taxon>Eukaryota</taxon>
        <taxon>Metazoa</taxon>
        <taxon>Ecdysozoa</taxon>
        <taxon>Arthropoda</taxon>
        <taxon>Chelicerata</taxon>
        <taxon>Arachnida</taxon>
        <taxon>Acari</taxon>
        <taxon>Acariformes</taxon>
        <taxon>Sarcoptiformes</taxon>
        <taxon>Astigmata</taxon>
        <taxon>Psoroptidia</taxon>
        <taxon>Analgoidea</taxon>
        <taxon>Pyroglyphidae</taxon>
        <taxon>Dermatophagoidinae</taxon>
        <taxon>Dermatophagoides</taxon>
    </lineage>
</organism>
<dbReference type="Pfam" id="PF13540">
    <property type="entry name" value="RCC1_2"/>
    <property type="match status" value="2"/>
</dbReference>
<dbReference type="Gene3D" id="2.130.10.30">
    <property type="entry name" value="Regulator of chromosome condensation 1/beta-lactamase-inhibitor protein II"/>
    <property type="match status" value="1"/>
</dbReference>